<dbReference type="EMBL" id="ADNW02000024">
    <property type="protein sequence ID" value="EGD22012.1"/>
    <property type="molecule type" value="Genomic_DNA"/>
</dbReference>
<proteinExistence type="predicted"/>
<reference evidence="2" key="1">
    <citation type="submission" date="2011-01" db="EMBL/GenBank/DDBJ databases">
        <authorList>
            <person name="Muzny D."/>
            <person name="Qin X."/>
            <person name="Buhay C."/>
            <person name="Dugan-Rocha S."/>
            <person name="Ding Y."/>
            <person name="Chen G."/>
            <person name="Hawes A."/>
            <person name="Holder M."/>
            <person name="Jhangiani S."/>
            <person name="Johnson A."/>
            <person name="Khan Z."/>
            <person name="Li Z."/>
            <person name="Liu W."/>
            <person name="Liu X."/>
            <person name="Perez L."/>
            <person name="Shen H."/>
            <person name="Wang Q."/>
            <person name="Watt J."/>
            <person name="Xi L."/>
            <person name="Xin Y."/>
            <person name="Zhou J."/>
            <person name="Deng J."/>
            <person name="Jiang H."/>
            <person name="Liu Y."/>
            <person name="Qu J."/>
            <person name="Song X.-Z."/>
            <person name="Zhang L."/>
            <person name="Villasana D."/>
            <person name="Johnson A."/>
            <person name="Liu J."/>
            <person name="Liyanage D."/>
            <person name="Lorensuhewa L."/>
            <person name="Robinson T."/>
            <person name="Song A."/>
            <person name="Song B.-B."/>
            <person name="Dinh H."/>
            <person name="Thornton R."/>
            <person name="Coyle M."/>
            <person name="Francisco L."/>
            <person name="Jackson L."/>
            <person name="Javaid M."/>
            <person name="Korchina V."/>
            <person name="Kovar C."/>
            <person name="Mata R."/>
            <person name="Mathew T."/>
            <person name="Ngo R."/>
            <person name="Nguyen L."/>
            <person name="Nguyen N."/>
            <person name="Okwuonu G."/>
            <person name="Ongeri F."/>
            <person name="Pham C."/>
            <person name="Simmons D."/>
            <person name="Wilczek-Boney K."/>
            <person name="Hale W."/>
            <person name="Jakkamsetti A."/>
            <person name="Pham P."/>
            <person name="Ruth R."/>
            <person name="San Lucas F."/>
            <person name="Warren J."/>
            <person name="Zhang J."/>
            <person name="Zhao Z."/>
            <person name="Zhou C."/>
            <person name="Zhu D."/>
            <person name="Lee S."/>
            <person name="Bess C."/>
            <person name="Blankenburg K."/>
            <person name="Forbes L."/>
            <person name="Fu Q."/>
            <person name="Gubbala S."/>
            <person name="Hirani K."/>
            <person name="Jayaseelan J.C."/>
            <person name="Lara F."/>
            <person name="Munidasa M."/>
            <person name="Palculict T."/>
            <person name="Patil S."/>
            <person name="Pu L.-L."/>
            <person name="Saada N."/>
            <person name="Tang L."/>
            <person name="Weissenberger G."/>
            <person name="Zhu Y."/>
            <person name="Hemphill L."/>
            <person name="Shang Y."/>
            <person name="Youmans B."/>
            <person name="Ayvaz T."/>
            <person name="Ross M."/>
            <person name="Santibanez J."/>
            <person name="Aqrawi P."/>
            <person name="Gross S."/>
            <person name="Joshi V."/>
            <person name="Fowler G."/>
            <person name="Nazareth L."/>
            <person name="Reid J."/>
            <person name="Worley K."/>
            <person name="Petrosino J."/>
            <person name="Highlander S."/>
            <person name="Gibbs R."/>
        </authorList>
    </citation>
    <scope>NUCLEOTIDE SEQUENCE [LARGE SCALE GENOMIC DNA]</scope>
    <source>
        <strain evidence="2">ATCC 33707</strain>
    </source>
</reference>
<dbReference type="HOGENOM" id="CLU_1766563_0_0_11"/>
<protein>
    <recommendedName>
        <fullName evidence="4">Tat pathway signal sequence domain protein</fullName>
    </recommendedName>
</protein>
<evidence type="ECO:0000313" key="2">
    <source>
        <dbReference type="EMBL" id="EGD22012.1"/>
    </source>
</evidence>
<evidence type="ECO:0008006" key="4">
    <source>
        <dbReference type="Google" id="ProtNLM"/>
    </source>
</evidence>
<dbReference type="Proteomes" id="UP000004245">
    <property type="component" value="Unassembled WGS sequence"/>
</dbReference>
<feature type="signal peptide" evidence="1">
    <location>
        <begin position="1"/>
        <end position="33"/>
    </location>
</feature>
<feature type="chain" id="PRO_5003246157" description="Tat pathway signal sequence domain protein" evidence="1">
    <location>
        <begin position="34"/>
        <end position="132"/>
    </location>
</feature>
<keyword evidence="3" id="KW-1185">Reference proteome</keyword>
<organism evidence="2 3">
    <name type="scientific">Prescottella equi ATCC 33707</name>
    <dbReference type="NCBI Taxonomy" id="525370"/>
    <lineage>
        <taxon>Bacteria</taxon>
        <taxon>Bacillati</taxon>
        <taxon>Actinomycetota</taxon>
        <taxon>Actinomycetes</taxon>
        <taxon>Mycobacteriales</taxon>
        <taxon>Nocardiaceae</taxon>
        <taxon>Prescottella</taxon>
    </lineage>
</organism>
<sequence length="132" mass="12903">MESVMNLSKASKAAAASVLAVAALGTGAGTAYAGTAPGDVSAPLVQPVVDKQTAQDNLLREIGIGWERGGPAAMATGAGVGLAIGCVSIFPNFIAGCILGTGIGAGIGAYNGITGANPNVQPAFYEWLNATP</sequence>
<comment type="caution">
    <text evidence="2">The sequence shown here is derived from an EMBL/GenBank/DDBJ whole genome shotgun (WGS) entry which is preliminary data.</text>
</comment>
<name>E9T625_RHOHA</name>
<evidence type="ECO:0000313" key="3">
    <source>
        <dbReference type="Proteomes" id="UP000004245"/>
    </source>
</evidence>
<dbReference type="AlphaFoldDB" id="E9T625"/>
<keyword evidence="1" id="KW-0732">Signal</keyword>
<evidence type="ECO:0000256" key="1">
    <source>
        <dbReference type="SAM" id="SignalP"/>
    </source>
</evidence>
<accession>E9T625</accession>
<gene>
    <name evidence="2" type="ORF">HMPREF0724_14231</name>
</gene>